<name>A0A089P069_9HYPH</name>
<evidence type="ECO:0000313" key="6">
    <source>
        <dbReference type="EMBL" id="AIQ91413.1"/>
    </source>
</evidence>
<organism evidence="6 7">
    <name type="scientific">Methylobacterium oryzae CBMB20</name>
    <dbReference type="NCBI Taxonomy" id="693986"/>
    <lineage>
        <taxon>Bacteria</taxon>
        <taxon>Pseudomonadati</taxon>
        <taxon>Pseudomonadota</taxon>
        <taxon>Alphaproteobacteria</taxon>
        <taxon>Hyphomicrobiales</taxon>
        <taxon>Methylobacteriaceae</taxon>
        <taxon>Methylobacterium</taxon>
    </lineage>
</organism>
<dbReference type="RefSeq" id="WP_043758564.1">
    <property type="nucleotide sequence ID" value="NZ_CP003811.1"/>
</dbReference>
<dbReference type="Proteomes" id="UP000029492">
    <property type="component" value="Chromosome"/>
</dbReference>
<sequence>MGHSAHDPAVKGRPAWNAGRKLGAKRALKPQQVWAIRFWLDRERRTRDRAMFDLAIDSKLRGCDIVKLRIGDLVSGGRVRSRAIVIQRKTGRPVQFELLEPARTSILAWLEARGGTLDDYTFPSRLDGVTHISTRQYARLVDEWVTGIGLRSEDYGTHSLRRTKASLIYKRTGNLRAVQILLGHTKIESTVRYLGVDVEDALTLAEGTEI</sequence>
<dbReference type="HOGENOM" id="CLU_027562_33_2_5"/>
<dbReference type="PANTHER" id="PTHR30349:SF41">
    <property type="entry name" value="INTEGRASE_RECOMBINASE PROTEIN MJ0367-RELATED"/>
    <property type="match status" value="1"/>
</dbReference>
<keyword evidence="3" id="KW-0238">DNA-binding</keyword>
<evidence type="ECO:0000256" key="4">
    <source>
        <dbReference type="ARBA" id="ARBA00023172"/>
    </source>
</evidence>
<dbReference type="GO" id="GO:0006310">
    <property type="term" value="P:DNA recombination"/>
    <property type="evidence" value="ECO:0007669"/>
    <property type="project" value="UniProtKB-KW"/>
</dbReference>
<dbReference type="PANTHER" id="PTHR30349">
    <property type="entry name" value="PHAGE INTEGRASE-RELATED"/>
    <property type="match status" value="1"/>
</dbReference>
<accession>A0A089P069</accession>
<evidence type="ECO:0000259" key="5">
    <source>
        <dbReference type="PROSITE" id="PS51898"/>
    </source>
</evidence>
<dbReference type="STRING" id="693986.MOC_3658"/>
<dbReference type="InterPro" id="IPR050090">
    <property type="entry name" value="Tyrosine_recombinase_XerCD"/>
</dbReference>
<comment type="similarity">
    <text evidence="1">Belongs to the 'phage' integrase family.</text>
</comment>
<dbReference type="SUPFAM" id="SSF56349">
    <property type="entry name" value="DNA breaking-rejoining enzymes"/>
    <property type="match status" value="1"/>
</dbReference>
<reference evidence="6 7" key="1">
    <citation type="journal article" date="2014" name="PLoS ONE">
        <title>Genome Information of Methylobacterium oryzae, a Plant-Probiotic Methylotroph in the Phyllosphere.</title>
        <authorList>
            <person name="Kwak M.J."/>
            <person name="Jeong H."/>
            <person name="Madhaiyan M."/>
            <person name="Lee Y."/>
            <person name="Sa T.M."/>
            <person name="Oh T.K."/>
            <person name="Kim J.F."/>
        </authorList>
    </citation>
    <scope>NUCLEOTIDE SEQUENCE [LARGE SCALE GENOMIC DNA]</scope>
    <source>
        <strain evidence="6 7">CBMB20</strain>
    </source>
</reference>
<dbReference type="eggNOG" id="COG0582">
    <property type="taxonomic scope" value="Bacteria"/>
</dbReference>
<dbReference type="PROSITE" id="PS51898">
    <property type="entry name" value="TYR_RECOMBINASE"/>
    <property type="match status" value="1"/>
</dbReference>
<keyword evidence="7" id="KW-1185">Reference proteome</keyword>
<keyword evidence="2" id="KW-0229">DNA integration</keyword>
<dbReference type="Gene3D" id="1.10.443.10">
    <property type="entry name" value="Intergrase catalytic core"/>
    <property type="match status" value="1"/>
</dbReference>
<keyword evidence="4" id="KW-0233">DNA recombination</keyword>
<dbReference type="InterPro" id="IPR011010">
    <property type="entry name" value="DNA_brk_join_enz"/>
</dbReference>
<proteinExistence type="inferred from homology"/>
<dbReference type="InterPro" id="IPR002104">
    <property type="entry name" value="Integrase_catalytic"/>
</dbReference>
<evidence type="ECO:0000313" key="7">
    <source>
        <dbReference type="Proteomes" id="UP000029492"/>
    </source>
</evidence>
<dbReference type="GO" id="GO:0003677">
    <property type="term" value="F:DNA binding"/>
    <property type="evidence" value="ECO:0007669"/>
    <property type="project" value="UniProtKB-KW"/>
</dbReference>
<dbReference type="AlphaFoldDB" id="A0A089P069"/>
<evidence type="ECO:0000256" key="2">
    <source>
        <dbReference type="ARBA" id="ARBA00022908"/>
    </source>
</evidence>
<dbReference type="EMBL" id="CP003811">
    <property type="protein sequence ID" value="AIQ91413.1"/>
    <property type="molecule type" value="Genomic_DNA"/>
</dbReference>
<dbReference type="KEGG" id="mor:MOC_3658"/>
<dbReference type="GO" id="GO:0015074">
    <property type="term" value="P:DNA integration"/>
    <property type="evidence" value="ECO:0007669"/>
    <property type="project" value="UniProtKB-KW"/>
</dbReference>
<evidence type="ECO:0000256" key="1">
    <source>
        <dbReference type="ARBA" id="ARBA00008857"/>
    </source>
</evidence>
<dbReference type="InterPro" id="IPR013762">
    <property type="entry name" value="Integrase-like_cat_sf"/>
</dbReference>
<protein>
    <submittedName>
        <fullName evidence="6">Integrase family protein</fullName>
    </submittedName>
</protein>
<dbReference type="Pfam" id="PF00589">
    <property type="entry name" value="Phage_integrase"/>
    <property type="match status" value="1"/>
</dbReference>
<feature type="domain" description="Tyr recombinase" evidence="5">
    <location>
        <begin position="23"/>
        <end position="206"/>
    </location>
</feature>
<gene>
    <name evidence="6" type="ORF">MOC_3658</name>
</gene>
<evidence type="ECO:0000256" key="3">
    <source>
        <dbReference type="ARBA" id="ARBA00023125"/>
    </source>
</evidence>